<dbReference type="Proteomes" id="UP001162156">
    <property type="component" value="Unassembled WGS sequence"/>
</dbReference>
<reference evidence="2" key="1">
    <citation type="journal article" date="2023" name="Insect Mol. Biol.">
        <title>Genome sequencing provides insights into the evolution of gene families encoding plant cell wall-degrading enzymes in longhorned beetles.</title>
        <authorList>
            <person name="Shin N.R."/>
            <person name="Okamura Y."/>
            <person name="Kirsch R."/>
            <person name="Pauchet Y."/>
        </authorList>
    </citation>
    <scope>NUCLEOTIDE SEQUENCE</scope>
    <source>
        <strain evidence="2">RBIC_L_NR</strain>
    </source>
</reference>
<sequence>MSRRNYLDLANITSDAAFVILDEIPSDTGSITSEAPSEDQIDADEFVMNPTEQELLENEPDPPVPTGKEVLDYDGEDDLPLSTFIHRWTSNSALANTPHPFEQTSGPNIPEDAESPTDIFLCLFTKELIEKIAFETNLYATQFGAHVAVPDQNHIVLDGNAVPARLDFV</sequence>
<evidence type="ECO:0000256" key="1">
    <source>
        <dbReference type="SAM" id="MobiDB-lite"/>
    </source>
</evidence>
<dbReference type="AlphaFoldDB" id="A0AAV8WKK4"/>
<dbReference type="EMBL" id="JANEYF010005793">
    <property type="protein sequence ID" value="KAJ8926760.1"/>
    <property type="molecule type" value="Genomic_DNA"/>
</dbReference>
<protein>
    <recommendedName>
        <fullName evidence="4">Transposase</fullName>
    </recommendedName>
</protein>
<organism evidence="2 3">
    <name type="scientific">Rhamnusium bicolor</name>
    <dbReference type="NCBI Taxonomy" id="1586634"/>
    <lineage>
        <taxon>Eukaryota</taxon>
        <taxon>Metazoa</taxon>
        <taxon>Ecdysozoa</taxon>
        <taxon>Arthropoda</taxon>
        <taxon>Hexapoda</taxon>
        <taxon>Insecta</taxon>
        <taxon>Pterygota</taxon>
        <taxon>Neoptera</taxon>
        <taxon>Endopterygota</taxon>
        <taxon>Coleoptera</taxon>
        <taxon>Polyphaga</taxon>
        <taxon>Cucujiformia</taxon>
        <taxon>Chrysomeloidea</taxon>
        <taxon>Cerambycidae</taxon>
        <taxon>Lepturinae</taxon>
        <taxon>Rhagiini</taxon>
        <taxon>Rhamnusium</taxon>
    </lineage>
</organism>
<evidence type="ECO:0008006" key="4">
    <source>
        <dbReference type="Google" id="ProtNLM"/>
    </source>
</evidence>
<gene>
    <name evidence="2" type="ORF">NQ314_020878</name>
</gene>
<feature type="region of interest" description="Disordered" evidence="1">
    <location>
        <begin position="54"/>
        <end position="73"/>
    </location>
</feature>
<proteinExistence type="predicted"/>
<evidence type="ECO:0000313" key="3">
    <source>
        <dbReference type="Proteomes" id="UP001162156"/>
    </source>
</evidence>
<comment type="caution">
    <text evidence="2">The sequence shown here is derived from an EMBL/GenBank/DDBJ whole genome shotgun (WGS) entry which is preliminary data.</text>
</comment>
<name>A0AAV8WKK4_9CUCU</name>
<keyword evidence="3" id="KW-1185">Reference proteome</keyword>
<accession>A0AAV8WKK4</accession>
<evidence type="ECO:0000313" key="2">
    <source>
        <dbReference type="EMBL" id="KAJ8926760.1"/>
    </source>
</evidence>